<keyword evidence="11 15" id="KW-0472">Membrane</keyword>
<dbReference type="Pfam" id="PF00116">
    <property type="entry name" value="COX2"/>
    <property type="match status" value="1"/>
</dbReference>
<protein>
    <recommendedName>
        <fullName evidence="13">Cytochrome aa3 subunit 2</fullName>
    </recommendedName>
</protein>
<dbReference type="Gene3D" id="2.60.40.420">
    <property type="entry name" value="Cupredoxins - blue copper proteins"/>
    <property type="match status" value="1"/>
</dbReference>
<evidence type="ECO:0000256" key="14">
    <source>
        <dbReference type="ARBA" id="ARBA00047816"/>
    </source>
</evidence>
<keyword evidence="6 15" id="KW-0812">Transmembrane</keyword>
<evidence type="ECO:0000256" key="13">
    <source>
        <dbReference type="ARBA" id="ARBA00031399"/>
    </source>
</evidence>
<evidence type="ECO:0000256" key="11">
    <source>
        <dbReference type="ARBA" id="ARBA00023136"/>
    </source>
</evidence>
<evidence type="ECO:0000256" key="6">
    <source>
        <dbReference type="ARBA" id="ARBA00022692"/>
    </source>
</evidence>
<dbReference type="Proteomes" id="UP001165541">
    <property type="component" value="Unassembled WGS sequence"/>
</dbReference>
<comment type="function">
    <text evidence="12">Subunits I and II form the functional core of the enzyme complex. Electrons originating in cytochrome c are transferred via heme a and Cu(A) to the binuclear center formed by heme a3 and Cu(B).</text>
</comment>
<evidence type="ECO:0000256" key="2">
    <source>
        <dbReference type="ARBA" id="ARBA00004418"/>
    </source>
</evidence>
<sequence length="189" mass="21066">MLGYGTLVLLGVVGLWLLALRRQPRHWGEEQARRTGRRWLVFGGLLLPFGSVAVLLAFGIPAGHRLLPLPLEGPQPMRVDVVAHQWWWEIRYPGTGVQLVDELRLPAGRPVDVHTTSRDVIHSFWVPRLGGKIDAIPGRTNVIRLQADAPGLMRGQCAEFCGDAHAHMTMQVRVMPADQFDAWLAAPRP</sequence>
<dbReference type="NCBIfam" id="TIGR02866">
    <property type="entry name" value="CoxB"/>
    <property type="match status" value="1"/>
</dbReference>
<dbReference type="PANTHER" id="PTHR22888">
    <property type="entry name" value="CYTOCHROME C OXIDASE, SUBUNIT II"/>
    <property type="match status" value="1"/>
</dbReference>
<reference evidence="17" key="1">
    <citation type="submission" date="2022-05" db="EMBL/GenBank/DDBJ databases">
        <title>Schlegelella sp. nov., isolated from mangrove soil.</title>
        <authorList>
            <person name="Liu Y."/>
            <person name="Ge X."/>
            <person name="Liu W."/>
        </authorList>
    </citation>
    <scope>NUCLEOTIDE SEQUENCE</scope>
    <source>
        <strain evidence="17">S2-27</strain>
    </source>
</reference>
<evidence type="ECO:0000256" key="1">
    <source>
        <dbReference type="ARBA" id="ARBA00004141"/>
    </source>
</evidence>
<evidence type="ECO:0000256" key="4">
    <source>
        <dbReference type="ARBA" id="ARBA00022448"/>
    </source>
</evidence>
<dbReference type="InterPro" id="IPR045187">
    <property type="entry name" value="CcO_II"/>
</dbReference>
<dbReference type="InterPro" id="IPR002429">
    <property type="entry name" value="CcO_II-like_C"/>
</dbReference>
<evidence type="ECO:0000256" key="5">
    <source>
        <dbReference type="ARBA" id="ARBA00022660"/>
    </source>
</evidence>
<keyword evidence="10" id="KW-0186">Copper</keyword>
<evidence type="ECO:0000256" key="12">
    <source>
        <dbReference type="ARBA" id="ARBA00024688"/>
    </source>
</evidence>
<feature type="domain" description="Cytochrome oxidase subunit II copper A binding" evidence="16">
    <location>
        <begin position="74"/>
        <end position="186"/>
    </location>
</feature>
<evidence type="ECO:0000256" key="15">
    <source>
        <dbReference type="SAM" id="Phobius"/>
    </source>
</evidence>
<dbReference type="InterPro" id="IPR014222">
    <property type="entry name" value="Cyt_c_oxidase_su2"/>
</dbReference>
<comment type="caution">
    <text evidence="17">The sequence shown here is derived from an EMBL/GenBank/DDBJ whole genome shotgun (WGS) entry which is preliminary data.</text>
</comment>
<evidence type="ECO:0000256" key="3">
    <source>
        <dbReference type="ARBA" id="ARBA00007866"/>
    </source>
</evidence>
<comment type="subcellular location">
    <subcellularLocation>
        <location evidence="1">Membrane</location>
        <topology evidence="1">Multi-pass membrane protein</topology>
    </subcellularLocation>
    <subcellularLocation>
        <location evidence="2">Periplasm</location>
    </subcellularLocation>
</comment>
<comment type="similarity">
    <text evidence="3">Belongs to the cytochrome c oxidase subunit 2 family.</text>
</comment>
<keyword evidence="7" id="KW-0479">Metal-binding</keyword>
<gene>
    <name evidence="17" type="primary">coxB</name>
    <name evidence="17" type="ORF">M8A51_09125</name>
</gene>
<dbReference type="EMBL" id="JAMKFE010000004">
    <property type="protein sequence ID" value="MCM5679695.1"/>
    <property type="molecule type" value="Genomic_DNA"/>
</dbReference>
<evidence type="ECO:0000256" key="7">
    <source>
        <dbReference type="ARBA" id="ARBA00022723"/>
    </source>
</evidence>
<comment type="catalytic activity">
    <reaction evidence="14">
        <text>4 Fe(II)-[cytochrome c] + O2 + 8 H(+)(in) = 4 Fe(III)-[cytochrome c] + 2 H2O + 4 H(+)(out)</text>
        <dbReference type="Rhea" id="RHEA:11436"/>
        <dbReference type="Rhea" id="RHEA-COMP:10350"/>
        <dbReference type="Rhea" id="RHEA-COMP:14399"/>
        <dbReference type="ChEBI" id="CHEBI:15377"/>
        <dbReference type="ChEBI" id="CHEBI:15378"/>
        <dbReference type="ChEBI" id="CHEBI:15379"/>
        <dbReference type="ChEBI" id="CHEBI:29033"/>
        <dbReference type="ChEBI" id="CHEBI:29034"/>
        <dbReference type="EC" id="7.1.1.9"/>
    </reaction>
</comment>
<evidence type="ECO:0000259" key="16">
    <source>
        <dbReference type="PROSITE" id="PS50857"/>
    </source>
</evidence>
<evidence type="ECO:0000313" key="17">
    <source>
        <dbReference type="EMBL" id="MCM5679695.1"/>
    </source>
</evidence>
<evidence type="ECO:0000313" key="18">
    <source>
        <dbReference type="Proteomes" id="UP001165541"/>
    </source>
</evidence>
<keyword evidence="18" id="KW-1185">Reference proteome</keyword>
<organism evidence="17 18">
    <name type="scientific">Caldimonas mangrovi</name>
    <dbReference type="NCBI Taxonomy" id="2944811"/>
    <lineage>
        <taxon>Bacteria</taxon>
        <taxon>Pseudomonadati</taxon>
        <taxon>Pseudomonadota</taxon>
        <taxon>Betaproteobacteria</taxon>
        <taxon>Burkholderiales</taxon>
        <taxon>Sphaerotilaceae</taxon>
        <taxon>Caldimonas</taxon>
    </lineage>
</organism>
<accession>A0ABT0YLV6</accession>
<dbReference type="PROSITE" id="PS50857">
    <property type="entry name" value="COX2_CUA"/>
    <property type="match status" value="1"/>
</dbReference>
<proteinExistence type="inferred from homology"/>
<evidence type="ECO:0000256" key="10">
    <source>
        <dbReference type="ARBA" id="ARBA00023008"/>
    </source>
</evidence>
<dbReference type="PANTHER" id="PTHR22888:SF9">
    <property type="entry name" value="CYTOCHROME C OXIDASE SUBUNIT 2"/>
    <property type="match status" value="1"/>
</dbReference>
<dbReference type="SUPFAM" id="SSF49503">
    <property type="entry name" value="Cupredoxins"/>
    <property type="match status" value="1"/>
</dbReference>
<keyword evidence="9 15" id="KW-1133">Transmembrane helix</keyword>
<keyword evidence="8" id="KW-0249">Electron transport</keyword>
<keyword evidence="5" id="KW-0679">Respiratory chain</keyword>
<evidence type="ECO:0000256" key="8">
    <source>
        <dbReference type="ARBA" id="ARBA00022982"/>
    </source>
</evidence>
<evidence type="ECO:0000256" key="9">
    <source>
        <dbReference type="ARBA" id="ARBA00022989"/>
    </source>
</evidence>
<dbReference type="CDD" id="cd04213">
    <property type="entry name" value="CuRO_CcO_Caa3_II"/>
    <property type="match status" value="1"/>
</dbReference>
<dbReference type="InterPro" id="IPR008972">
    <property type="entry name" value="Cupredoxin"/>
</dbReference>
<feature type="transmembrane region" description="Helical" evidence="15">
    <location>
        <begin position="38"/>
        <end position="60"/>
    </location>
</feature>
<keyword evidence="4" id="KW-0813">Transport</keyword>
<name>A0ABT0YLV6_9BURK</name>
<dbReference type="PROSITE" id="PS00078">
    <property type="entry name" value="COX2"/>
    <property type="match status" value="1"/>
</dbReference>
<dbReference type="InterPro" id="IPR034236">
    <property type="entry name" value="CuRO_CcO_Caa3_II"/>
</dbReference>
<dbReference type="InterPro" id="IPR001505">
    <property type="entry name" value="Copper_CuA"/>
</dbReference>